<organism evidence="2 4">
    <name type="scientific">Cucumis melo var. makuwa</name>
    <name type="common">Oriental melon</name>
    <dbReference type="NCBI Taxonomy" id="1194695"/>
    <lineage>
        <taxon>Eukaryota</taxon>
        <taxon>Viridiplantae</taxon>
        <taxon>Streptophyta</taxon>
        <taxon>Embryophyta</taxon>
        <taxon>Tracheophyta</taxon>
        <taxon>Spermatophyta</taxon>
        <taxon>Magnoliopsida</taxon>
        <taxon>eudicotyledons</taxon>
        <taxon>Gunneridae</taxon>
        <taxon>Pentapetalae</taxon>
        <taxon>rosids</taxon>
        <taxon>fabids</taxon>
        <taxon>Cucurbitales</taxon>
        <taxon>Cucurbitaceae</taxon>
        <taxon>Benincaseae</taxon>
        <taxon>Cucumis</taxon>
    </lineage>
</organism>
<evidence type="ECO:0000313" key="1">
    <source>
        <dbReference type="EMBL" id="KAA0060257.1"/>
    </source>
</evidence>
<reference evidence="3 4" key="1">
    <citation type="submission" date="2019-08" db="EMBL/GenBank/DDBJ databases">
        <title>Draft genome sequences of two oriental melons (Cucumis melo L. var makuwa).</title>
        <authorList>
            <person name="Kwon S.-Y."/>
        </authorList>
    </citation>
    <scope>NUCLEOTIDE SEQUENCE [LARGE SCALE GENOMIC DNA]</scope>
    <source>
        <strain evidence="4">cv. Chang Bougi</strain>
        <strain evidence="3">cv. SW 3</strain>
        <tissue evidence="2">Leaf</tissue>
    </source>
</reference>
<dbReference type="OrthoDB" id="116316at2759"/>
<dbReference type="EMBL" id="SSTD01019972">
    <property type="protein sequence ID" value="TYJ95988.1"/>
    <property type="molecule type" value="Genomic_DNA"/>
</dbReference>
<dbReference type="Proteomes" id="UP000321393">
    <property type="component" value="Unassembled WGS sequence"/>
</dbReference>
<name>A0A5D3BCH6_CUCMM</name>
<dbReference type="PANTHER" id="PTHR35317:SF23">
    <property type="entry name" value="OS04G0629600 PROTEIN"/>
    <property type="match status" value="1"/>
</dbReference>
<dbReference type="AlphaFoldDB" id="A0A5D3BCH6"/>
<dbReference type="PANTHER" id="PTHR35317">
    <property type="entry name" value="OS04G0629600 PROTEIN"/>
    <property type="match status" value="1"/>
</dbReference>
<dbReference type="EMBL" id="SSTE01005668">
    <property type="protein sequence ID" value="KAA0060257.1"/>
    <property type="molecule type" value="Genomic_DNA"/>
</dbReference>
<dbReference type="Proteomes" id="UP000321947">
    <property type="component" value="Unassembled WGS sequence"/>
</dbReference>
<comment type="caution">
    <text evidence="2">The sequence shown here is derived from an EMBL/GenBank/DDBJ whole genome shotgun (WGS) entry which is preliminary data.</text>
</comment>
<evidence type="ECO:0000313" key="4">
    <source>
        <dbReference type="Proteomes" id="UP000321947"/>
    </source>
</evidence>
<sequence length="247" mass="28338">MDFGYGVGKEYVQIFFSRIPHVCPFYNCGYNCYISLELFILQLVSEWVVIRSLIDGIREGNSTTRPPLLDGGNYGYWKSRTEAFLMSLDMRCWRAIISGWEHPTKKDETCKITQKYELKWTSEEDDAAIGNSRALNTLFNVIDPNIFKLINTCKLAKVAWDTLEVAFEATSKVKISRLQILTSRFKALQMTKEETIAEFNVRVLDITNESNALEEKIFDSKLVGKVLRSLPSKFNMKVTAIEEANDL</sequence>
<evidence type="ECO:0000313" key="2">
    <source>
        <dbReference type="EMBL" id="TYJ95988.1"/>
    </source>
</evidence>
<proteinExistence type="predicted"/>
<dbReference type="Pfam" id="PF14223">
    <property type="entry name" value="Retrotran_gag_2"/>
    <property type="match status" value="1"/>
</dbReference>
<evidence type="ECO:0000313" key="3">
    <source>
        <dbReference type="Proteomes" id="UP000321393"/>
    </source>
</evidence>
<accession>A0A5D3BCH6</accession>
<gene>
    <name evidence="2" type="ORF">E5676_scaffold1661G00010</name>
    <name evidence="1" type="ORF">E6C27_scaffold22G00210</name>
</gene>
<protein>
    <submittedName>
        <fullName evidence="2">Gag-pol polyprotein</fullName>
    </submittedName>
</protein>